<evidence type="ECO:0000313" key="2">
    <source>
        <dbReference type="Proteomes" id="UP001183388"/>
    </source>
</evidence>
<gene>
    <name evidence="1" type="ORF">RM780_13890</name>
</gene>
<comment type="caution">
    <text evidence="1">The sequence shown here is derived from an EMBL/GenBank/DDBJ whole genome shotgun (WGS) entry which is preliminary data.</text>
</comment>
<dbReference type="Proteomes" id="UP001183388">
    <property type="component" value="Unassembled WGS sequence"/>
</dbReference>
<organism evidence="1 2">
    <name type="scientific">Streptomyces boetiae</name>
    <dbReference type="NCBI Taxonomy" id="3075541"/>
    <lineage>
        <taxon>Bacteria</taxon>
        <taxon>Bacillati</taxon>
        <taxon>Actinomycetota</taxon>
        <taxon>Actinomycetes</taxon>
        <taxon>Kitasatosporales</taxon>
        <taxon>Streptomycetaceae</taxon>
        <taxon>Streptomyces</taxon>
    </lineage>
</organism>
<name>A0ABU2L9N6_9ACTN</name>
<accession>A0ABU2L9N6</accession>
<reference evidence="2" key="1">
    <citation type="submission" date="2023-07" db="EMBL/GenBank/DDBJ databases">
        <title>30 novel species of actinomycetes from the DSMZ collection.</title>
        <authorList>
            <person name="Nouioui I."/>
        </authorList>
    </citation>
    <scope>NUCLEOTIDE SEQUENCE [LARGE SCALE GENOMIC DNA]</scope>
    <source>
        <strain evidence="2">DSM 44917</strain>
    </source>
</reference>
<protein>
    <submittedName>
        <fullName evidence="1">Terminase family protein</fullName>
    </submittedName>
</protein>
<evidence type="ECO:0000313" key="1">
    <source>
        <dbReference type="EMBL" id="MDT0308047.1"/>
    </source>
</evidence>
<sequence length="515" mass="55662">MTTTTAATTSSRTLQALALSDPLTLGMWAQPRAVVSRPHLSLIASAFKQAAIAPGGRLLITTPPQVGKSLTAATYGPAWYLLRHPGRRIAIGTYADALAHRRGRDVRDVIAEHGHRWGVGIRRGSASVADWETTAGGGLRSVGVGSALTGFPADFLLVDDPHKDRAAADSRRQREAVWDWWSAVATSRLSPGAPAVLIMTRWHDDDLAGRLLAREGRAEDGGRWHVIHLEAIHTGKHGPDPLGRAVGDPLPHPKVAEGGTAALLSHWEDKRRGSTARDWAGLYQGDPQPAEGALVTAALLAERRVPYGQALPAPERVAVAVDPSGGGRDEAGIIGGYLGADRLVYLTHDWSGVMGSDRWARTACLLAVETDADRIVVEKNFGGDMCRQMINTAWQALHQEGRVPAGRSAPFVAEETAKRGKALRAEPVAQALVEGRVWLADDLPELAREWATWQPTSSESPGRLDASVYLVKNLAPHVPPYVPSQHQGRKLADISLKRDVPNTPRLPDLGRRWWH</sequence>
<keyword evidence="2" id="KW-1185">Reference proteome</keyword>
<dbReference type="EMBL" id="JAVREN010000017">
    <property type="protein sequence ID" value="MDT0308047.1"/>
    <property type="molecule type" value="Genomic_DNA"/>
</dbReference>
<dbReference type="Pfam" id="PF03237">
    <property type="entry name" value="Terminase_6N"/>
    <property type="match status" value="1"/>
</dbReference>
<proteinExistence type="predicted"/>